<keyword evidence="1" id="KW-1133">Transmembrane helix</keyword>
<dbReference type="RefSeq" id="WP_248156126.1">
    <property type="nucleotide sequence ID" value="NZ_JAKZAJ010000002.1"/>
</dbReference>
<dbReference type="Pfam" id="PF00989">
    <property type="entry name" value="PAS"/>
    <property type="match status" value="1"/>
</dbReference>
<reference evidence="4" key="1">
    <citation type="journal article" date="2019" name="Int. J. Syst. Evol. Microbiol.">
        <title>The Global Catalogue of Microorganisms (GCM) 10K type strain sequencing project: providing services to taxonomists for standard genome sequencing and annotation.</title>
        <authorList>
            <consortium name="The Broad Institute Genomics Platform"/>
            <consortium name="The Broad Institute Genome Sequencing Center for Infectious Disease"/>
            <person name="Wu L."/>
            <person name="Ma J."/>
        </authorList>
    </citation>
    <scope>NUCLEOTIDE SEQUENCE [LARGE SCALE GENOMIC DNA]</scope>
    <source>
        <strain evidence="4">CGMCC 4.1799</strain>
    </source>
</reference>
<sequence length="333" mass="36716">MESRSDRSKRAGLWPGLWIPLVILVGGLIVTGVAARTEAEQARQLAEARYQAEHQALVNRLLAIAPDYLEQGAPPSIWLPTLFDSGLPAGLGLRIDTLQRHTKVPLLQIGVNGQMDPTRTLRTEIQPAGQDWMVTTVPNQPLLGAAAREASATIWLVGLMISATAAGLSLLLCRRLHHQSRSLREFQSLSAAAQQRISTLQVEKNVLRQALNESEERSRDLVSLSGAMVCELDEHGVIGFVSAQSADLLREAPSDLTGRRFVELIRPEFRDNFEKTLVASRQERQSERIDLILIHRHDERGLPATIRIKALTDPLHGLTGYRLSATPGTPERG</sequence>
<dbReference type="SMART" id="SM00091">
    <property type="entry name" value="PAS"/>
    <property type="match status" value="1"/>
</dbReference>
<dbReference type="PROSITE" id="PS50112">
    <property type="entry name" value="PAS"/>
    <property type="match status" value="1"/>
</dbReference>
<name>A0ABW0RP32_9GAMM</name>
<dbReference type="SUPFAM" id="SSF55785">
    <property type="entry name" value="PYP-like sensor domain (PAS domain)"/>
    <property type="match status" value="1"/>
</dbReference>
<evidence type="ECO:0000256" key="1">
    <source>
        <dbReference type="SAM" id="Phobius"/>
    </source>
</evidence>
<dbReference type="Gene3D" id="3.30.450.20">
    <property type="entry name" value="PAS domain"/>
    <property type="match status" value="1"/>
</dbReference>
<protein>
    <submittedName>
        <fullName evidence="3">PAS domain-containing protein</fullName>
    </submittedName>
</protein>
<gene>
    <name evidence="3" type="ORF">ACFPQA_10030</name>
</gene>
<keyword evidence="1" id="KW-0812">Transmembrane</keyword>
<dbReference type="EMBL" id="JBHSNL010000001">
    <property type="protein sequence ID" value="MFC5545393.1"/>
    <property type="molecule type" value="Genomic_DNA"/>
</dbReference>
<evidence type="ECO:0000313" key="4">
    <source>
        <dbReference type="Proteomes" id="UP001596055"/>
    </source>
</evidence>
<dbReference type="InterPro" id="IPR035965">
    <property type="entry name" value="PAS-like_dom_sf"/>
</dbReference>
<dbReference type="InterPro" id="IPR013767">
    <property type="entry name" value="PAS_fold"/>
</dbReference>
<accession>A0ABW0RP32</accession>
<feature type="transmembrane region" description="Helical" evidence="1">
    <location>
        <begin position="152"/>
        <end position="173"/>
    </location>
</feature>
<organism evidence="3 4">
    <name type="scientific">Marinobacter koreensis</name>
    <dbReference type="NCBI Taxonomy" id="335974"/>
    <lineage>
        <taxon>Bacteria</taxon>
        <taxon>Pseudomonadati</taxon>
        <taxon>Pseudomonadota</taxon>
        <taxon>Gammaproteobacteria</taxon>
        <taxon>Pseudomonadales</taxon>
        <taxon>Marinobacteraceae</taxon>
        <taxon>Marinobacter</taxon>
    </lineage>
</organism>
<comment type="caution">
    <text evidence="3">The sequence shown here is derived from an EMBL/GenBank/DDBJ whole genome shotgun (WGS) entry which is preliminary data.</text>
</comment>
<dbReference type="Proteomes" id="UP001596055">
    <property type="component" value="Unassembled WGS sequence"/>
</dbReference>
<keyword evidence="1" id="KW-0472">Membrane</keyword>
<proteinExistence type="predicted"/>
<feature type="domain" description="PAS" evidence="2">
    <location>
        <begin position="214"/>
        <end position="284"/>
    </location>
</feature>
<feature type="transmembrane region" description="Helical" evidence="1">
    <location>
        <begin position="12"/>
        <end position="35"/>
    </location>
</feature>
<dbReference type="InterPro" id="IPR000014">
    <property type="entry name" value="PAS"/>
</dbReference>
<keyword evidence="4" id="KW-1185">Reference proteome</keyword>
<evidence type="ECO:0000313" key="3">
    <source>
        <dbReference type="EMBL" id="MFC5545393.1"/>
    </source>
</evidence>
<dbReference type="CDD" id="cd00130">
    <property type="entry name" value="PAS"/>
    <property type="match status" value="1"/>
</dbReference>
<evidence type="ECO:0000259" key="2">
    <source>
        <dbReference type="PROSITE" id="PS50112"/>
    </source>
</evidence>